<dbReference type="Pfam" id="PF05380">
    <property type="entry name" value="Peptidase_A17"/>
    <property type="match status" value="1"/>
</dbReference>
<dbReference type="InterPro" id="IPR036397">
    <property type="entry name" value="RNaseH_sf"/>
</dbReference>
<dbReference type="InterPro" id="IPR043502">
    <property type="entry name" value="DNA/RNA_pol_sf"/>
</dbReference>
<dbReference type="SUPFAM" id="SSF53098">
    <property type="entry name" value="Ribonuclease H-like"/>
    <property type="match status" value="1"/>
</dbReference>
<evidence type="ECO:0000313" key="3">
    <source>
        <dbReference type="EMBL" id="CAG2245419.1"/>
    </source>
</evidence>
<dbReference type="InterPro" id="IPR040676">
    <property type="entry name" value="DUF5641"/>
</dbReference>
<name>A0A8S3UW04_MYTED</name>
<comment type="caution">
    <text evidence="3">The sequence shown here is derived from an EMBL/GenBank/DDBJ whole genome shotgun (WGS) entry which is preliminary data.</text>
</comment>
<dbReference type="GO" id="GO:0015074">
    <property type="term" value="P:DNA integration"/>
    <property type="evidence" value="ECO:0007669"/>
    <property type="project" value="InterPro"/>
</dbReference>
<dbReference type="Pfam" id="PF17921">
    <property type="entry name" value="Integrase_H2C2"/>
    <property type="match status" value="1"/>
</dbReference>
<evidence type="ECO:0000256" key="1">
    <source>
        <dbReference type="SAM" id="MobiDB-lite"/>
    </source>
</evidence>
<evidence type="ECO:0000313" key="4">
    <source>
        <dbReference type="Proteomes" id="UP000683360"/>
    </source>
</evidence>
<protein>
    <recommendedName>
        <fullName evidence="2">Integrase catalytic domain-containing protein</fullName>
    </recommendedName>
</protein>
<evidence type="ECO:0000259" key="2">
    <source>
        <dbReference type="PROSITE" id="PS50994"/>
    </source>
</evidence>
<reference evidence="3" key="1">
    <citation type="submission" date="2021-03" db="EMBL/GenBank/DDBJ databases">
        <authorList>
            <person name="Bekaert M."/>
        </authorList>
    </citation>
    <scope>NUCLEOTIDE SEQUENCE</scope>
</reference>
<dbReference type="EMBL" id="CAJPWZ010002771">
    <property type="protein sequence ID" value="CAG2245419.1"/>
    <property type="molecule type" value="Genomic_DNA"/>
</dbReference>
<feature type="compositionally biased region" description="Basic and acidic residues" evidence="1">
    <location>
        <begin position="273"/>
        <end position="287"/>
    </location>
</feature>
<dbReference type="InterPro" id="IPR041588">
    <property type="entry name" value="Integrase_H2C2"/>
</dbReference>
<dbReference type="InterPro" id="IPR008042">
    <property type="entry name" value="Retrotrans_Pao"/>
</dbReference>
<gene>
    <name evidence="3" type="ORF">MEDL_57425</name>
</gene>
<sequence>MAKPFVPKNEIKEVLDIRPVKALKVNKIISTANNTHLQEPKNEHNTTVISSIKHDENMNNIQENNIAENSMSAVVKHLRKPTPDIKKFGGNPLEYRKFYRQFQARIVANTDNEEEKMTYLEQFTYGEASKVVSGFSHLIGEHAYSAAIKQLEERYGDTEVIANAFIKRALEWPTIQAGDSKSLDDFSLFLIECENAAESMEAMRILEYSENIKRLMIKLPFYFHDRWRNVVMRTKEKKESVTFTHFVQFVKQEAKKANDPTYGNIAVSAKQNNTRDQKAKNVTDNKSKQTQRMSFATDVKNEHDKHVNELKCTYCGNCHKLEDCKSILSLSIRNRYEHLKSKGHCFGCLKIGHRTVNYDNSQVGAGDMSCAMAIIPVRVKLKNKAPCVETYAFFDSGSSVSFCTENLLHKLGGNGKRMQITLNTMGEPYKMTTYAVSGLQVLDLEMNDVVELPRVYTKDEMPVSVDHIPKQEEISKWSHLSGIKWPNLDASIGLMIGNNVPDAYTPFEVATGPSGSPHATRTRLGWIIWNMIRECTGTNKVVNRVEMSAIHEEEHSRLNELVEKSMNFDFPERIIDDKRENSVDDNSFLDYVNKNIHFEKGQYYIPLPFRDSNVKLPNNASQGQQRLRSLKNKFIKNPKFKQDYTDFMDKLLERGYMEHVPKEQFNRNDGRVKVPPLDRDCLRFFWWPNGNMENEPEQYRMTVHLFGATSSPSCCNYALKRTAEDFGEHYDKEVAHTITKSMYVDDCLSSLSTDVEAISLIKNVTSLCEKGGFHMTKWISNSPLVIKSIPEEERAKEVKQWSLEDDLPVERALGVQWFIETDTLGFRIKCKEKIATRRSILSITSSVYDPLGIISPYVLNAKSILQGLCRQGFSWDKELTGPDLKKWNDWLDQLSDLENVRIDRCYKPENFGKVVSSQLHCFSDASEIGYGMVFYLRLVDDEGMIHCSFVLGKSRVAPLKKVTIPRMELTAATRAVKLSKVILEELNYSIDKTFFWTDSMSVLRYISNQNIRFHTFVANRLEVIHEATIVDQWKYINTKLNPADYASRGMSVSKFESNPDWFNGPEYLWKPEIEWPEGHIDKTIIDEDKEVKRVVNTTILSSEHHGLDRLFSLFSEWKKLKKITSWLFIALDNFRKLVKERKQIRNRRQSEGENSVDNQNERTVRKSLNGVTKDVQITLPTTETLNRSEMAIIKYEQSVHFEEEIHVLQNIDRGKVLKKSSKLFKLNPFIDENGLLRVGGRLERADLPYDAKHPILLPKDSNISKLIIEDIHRSVGHLGKNSILAQLRQTFWIIGASSMIKGIVSKCVICRKYCAPFVDQKMANLPKERLISDKPPFTMVGMDFFGPFQIKQGRSLVKRYGVIFTCLSIRAVHLEIAHSMDTDSCINAIRRLISRRGNPEFIRSDNGTNLVGAEREMREEIERWNIDKINNFMLQKSIKWAFNPPAASHFGGVWERLIRSVLTPNHLLLLRPGEYFPPGTFCKTDNYVRRRWRQIQYLADIFWKRWTHEYLPLLQSRQKWNSEKRNLKIGDIVLIQDNTPRNLWNLGRIIEVLKDKSDNVRIVRLKTYSTTLLRPVAKLCLVLEADI</sequence>
<dbReference type="InterPro" id="IPR001584">
    <property type="entry name" value="Integrase_cat-core"/>
</dbReference>
<dbReference type="GO" id="GO:0003676">
    <property type="term" value="F:nucleic acid binding"/>
    <property type="evidence" value="ECO:0007669"/>
    <property type="project" value="InterPro"/>
</dbReference>
<dbReference type="Pfam" id="PF18701">
    <property type="entry name" value="DUF5641"/>
    <property type="match status" value="1"/>
</dbReference>
<keyword evidence="4" id="KW-1185">Reference proteome</keyword>
<dbReference type="Gene3D" id="3.30.420.10">
    <property type="entry name" value="Ribonuclease H-like superfamily/Ribonuclease H"/>
    <property type="match status" value="1"/>
</dbReference>
<dbReference type="Gene3D" id="1.10.340.70">
    <property type="match status" value="1"/>
</dbReference>
<feature type="domain" description="Integrase catalytic" evidence="2">
    <location>
        <begin position="1331"/>
        <end position="1461"/>
    </location>
</feature>
<dbReference type="PROSITE" id="PS50994">
    <property type="entry name" value="INTEGRASE"/>
    <property type="match status" value="1"/>
</dbReference>
<dbReference type="Pfam" id="PF03564">
    <property type="entry name" value="DUF1759"/>
    <property type="match status" value="1"/>
</dbReference>
<dbReference type="Proteomes" id="UP000683360">
    <property type="component" value="Unassembled WGS sequence"/>
</dbReference>
<dbReference type="InterPro" id="IPR012337">
    <property type="entry name" value="RNaseH-like_sf"/>
</dbReference>
<accession>A0A8S3UW04</accession>
<dbReference type="PANTHER" id="PTHR47331">
    <property type="entry name" value="PHD-TYPE DOMAIN-CONTAINING PROTEIN"/>
    <property type="match status" value="1"/>
</dbReference>
<dbReference type="InterPro" id="IPR005312">
    <property type="entry name" value="DUF1759"/>
</dbReference>
<feature type="region of interest" description="Disordered" evidence="1">
    <location>
        <begin position="273"/>
        <end position="292"/>
    </location>
</feature>
<dbReference type="PANTHER" id="PTHR47331:SF1">
    <property type="entry name" value="GAG-LIKE PROTEIN"/>
    <property type="match status" value="1"/>
</dbReference>
<organism evidence="3 4">
    <name type="scientific">Mytilus edulis</name>
    <name type="common">Blue mussel</name>
    <dbReference type="NCBI Taxonomy" id="6550"/>
    <lineage>
        <taxon>Eukaryota</taxon>
        <taxon>Metazoa</taxon>
        <taxon>Spiralia</taxon>
        <taxon>Lophotrochozoa</taxon>
        <taxon>Mollusca</taxon>
        <taxon>Bivalvia</taxon>
        <taxon>Autobranchia</taxon>
        <taxon>Pteriomorphia</taxon>
        <taxon>Mytilida</taxon>
        <taxon>Mytiloidea</taxon>
        <taxon>Mytilidae</taxon>
        <taxon>Mytilinae</taxon>
        <taxon>Mytilus</taxon>
    </lineage>
</organism>
<dbReference type="SUPFAM" id="SSF56672">
    <property type="entry name" value="DNA/RNA polymerases"/>
    <property type="match status" value="1"/>
</dbReference>
<proteinExistence type="predicted"/>
<dbReference type="OrthoDB" id="10054042at2759"/>